<sequence length="127" mass="14399">MGFPAAYPDFTLPEPILHALSILDFILTRLGLSDFLQPDTVWQENPTRTASESALLFRRKCLPIVKFEELVGGGEPPENCAVCLHEFGGGEEIGWLKNCWHVFHKACLDRWMDHDQNTCPLCRAPLF</sequence>
<reference evidence="6" key="1">
    <citation type="submission" date="2023-05" db="EMBL/GenBank/DDBJ databases">
        <title>Genome and transcriptome analyses reveal genes involved in the formation of fine ridges on petal epidermal cells in Hibiscus trionum.</title>
        <authorList>
            <person name="Koshimizu S."/>
            <person name="Masuda S."/>
            <person name="Ishii T."/>
            <person name="Shirasu K."/>
            <person name="Hoshino A."/>
            <person name="Arita M."/>
        </authorList>
    </citation>
    <scope>NUCLEOTIDE SEQUENCE</scope>
    <source>
        <strain evidence="6">Hamamatsu line</strain>
    </source>
</reference>
<dbReference type="PANTHER" id="PTHR45969:SF10">
    <property type="entry name" value="BRASSINOSTEROID-RESPONSIVE RING PROTEIN 1"/>
    <property type="match status" value="1"/>
</dbReference>
<evidence type="ECO:0000313" key="6">
    <source>
        <dbReference type="EMBL" id="GMI74070.1"/>
    </source>
</evidence>
<dbReference type="GO" id="GO:0061630">
    <property type="term" value="F:ubiquitin protein ligase activity"/>
    <property type="evidence" value="ECO:0007669"/>
    <property type="project" value="TreeGrafter"/>
</dbReference>
<organism evidence="6 7">
    <name type="scientific">Hibiscus trionum</name>
    <name type="common">Flower of an hour</name>
    <dbReference type="NCBI Taxonomy" id="183268"/>
    <lineage>
        <taxon>Eukaryota</taxon>
        <taxon>Viridiplantae</taxon>
        <taxon>Streptophyta</taxon>
        <taxon>Embryophyta</taxon>
        <taxon>Tracheophyta</taxon>
        <taxon>Spermatophyta</taxon>
        <taxon>Magnoliopsida</taxon>
        <taxon>eudicotyledons</taxon>
        <taxon>Gunneridae</taxon>
        <taxon>Pentapetalae</taxon>
        <taxon>rosids</taxon>
        <taxon>malvids</taxon>
        <taxon>Malvales</taxon>
        <taxon>Malvaceae</taxon>
        <taxon>Malvoideae</taxon>
        <taxon>Hibiscus</taxon>
    </lineage>
</organism>
<evidence type="ECO:0000259" key="5">
    <source>
        <dbReference type="PROSITE" id="PS50089"/>
    </source>
</evidence>
<keyword evidence="2 4" id="KW-0863">Zinc-finger</keyword>
<dbReference type="SUPFAM" id="SSF57850">
    <property type="entry name" value="RING/U-box"/>
    <property type="match status" value="1"/>
</dbReference>
<dbReference type="InterPro" id="IPR013083">
    <property type="entry name" value="Znf_RING/FYVE/PHD"/>
</dbReference>
<evidence type="ECO:0000256" key="4">
    <source>
        <dbReference type="PROSITE-ProRule" id="PRU00175"/>
    </source>
</evidence>
<dbReference type="Pfam" id="PF13639">
    <property type="entry name" value="zf-RING_2"/>
    <property type="match status" value="1"/>
</dbReference>
<dbReference type="Proteomes" id="UP001165190">
    <property type="component" value="Unassembled WGS sequence"/>
</dbReference>
<gene>
    <name evidence="6" type="ORF">HRI_001076300</name>
</gene>
<feature type="domain" description="RING-type" evidence="5">
    <location>
        <begin position="80"/>
        <end position="123"/>
    </location>
</feature>
<dbReference type="GO" id="GO:0016567">
    <property type="term" value="P:protein ubiquitination"/>
    <property type="evidence" value="ECO:0007669"/>
    <property type="project" value="TreeGrafter"/>
</dbReference>
<dbReference type="OrthoDB" id="8062037at2759"/>
<proteinExistence type="predicted"/>
<dbReference type="AlphaFoldDB" id="A0A9W7HAP0"/>
<dbReference type="SMART" id="SM00184">
    <property type="entry name" value="RING"/>
    <property type="match status" value="1"/>
</dbReference>
<dbReference type="PANTHER" id="PTHR45969">
    <property type="entry name" value="RING ZINC FINGER PROTEIN-RELATED"/>
    <property type="match status" value="1"/>
</dbReference>
<evidence type="ECO:0000256" key="2">
    <source>
        <dbReference type="ARBA" id="ARBA00022771"/>
    </source>
</evidence>
<keyword evidence="1" id="KW-0479">Metal-binding</keyword>
<keyword evidence="3" id="KW-0862">Zinc</keyword>
<comment type="caution">
    <text evidence="6">The sequence shown here is derived from an EMBL/GenBank/DDBJ whole genome shotgun (WGS) entry which is preliminary data.</text>
</comment>
<dbReference type="InterPro" id="IPR001841">
    <property type="entry name" value="Znf_RING"/>
</dbReference>
<accession>A0A9W7HAP0</accession>
<name>A0A9W7HAP0_HIBTR</name>
<keyword evidence="7" id="KW-1185">Reference proteome</keyword>
<evidence type="ECO:0000256" key="1">
    <source>
        <dbReference type="ARBA" id="ARBA00022723"/>
    </source>
</evidence>
<dbReference type="PROSITE" id="PS50089">
    <property type="entry name" value="ZF_RING_2"/>
    <property type="match status" value="1"/>
</dbReference>
<dbReference type="Gene3D" id="3.30.40.10">
    <property type="entry name" value="Zinc/RING finger domain, C3HC4 (zinc finger)"/>
    <property type="match status" value="1"/>
</dbReference>
<evidence type="ECO:0000313" key="7">
    <source>
        <dbReference type="Proteomes" id="UP001165190"/>
    </source>
</evidence>
<evidence type="ECO:0000256" key="3">
    <source>
        <dbReference type="ARBA" id="ARBA00022833"/>
    </source>
</evidence>
<dbReference type="EMBL" id="BSYR01000010">
    <property type="protein sequence ID" value="GMI74070.1"/>
    <property type="molecule type" value="Genomic_DNA"/>
</dbReference>
<dbReference type="GO" id="GO:0008270">
    <property type="term" value="F:zinc ion binding"/>
    <property type="evidence" value="ECO:0007669"/>
    <property type="project" value="UniProtKB-KW"/>
</dbReference>
<protein>
    <submittedName>
        <fullName evidence="6">Brassinosteroid-responsive RING-H2</fullName>
    </submittedName>
</protein>